<dbReference type="AlphaFoldDB" id="A0A5N7CPA5"/>
<reference evidence="1" key="1">
    <citation type="submission" date="2019-04" db="EMBL/GenBank/DDBJ databases">
        <title>Friends and foes A comparative genomics studyof 23 Aspergillus species from section Flavi.</title>
        <authorList>
            <consortium name="DOE Joint Genome Institute"/>
            <person name="Kjaerbolling I."/>
            <person name="Vesth T."/>
            <person name="Frisvad J.C."/>
            <person name="Nybo J.L."/>
            <person name="Theobald S."/>
            <person name="Kildgaard S."/>
            <person name="Isbrandt T."/>
            <person name="Kuo A."/>
            <person name="Sato A."/>
            <person name="Lyhne E.K."/>
            <person name="Kogle M.E."/>
            <person name="Wiebenga A."/>
            <person name="Kun R.S."/>
            <person name="Lubbers R.J."/>
            <person name="Makela M.R."/>
            <person name="Barry K."/>
            <person name="Chovatia M."/>
            <person name="Clum A."/>
            <person name="Daum C."/>
            <person name="Haridas S."/>
            <person name="He G."/>
            <person name="LaButti K."/>
            <person name="Lipzen A."/>
            <person name="Mondo S."/>
            <person name="Riley R."/>
            <person name="Salamov A."/>
            <person name="Simmons B.A."/>
            <person name="Magnuson J.K."/>
            <person name="Henrissat B."/>
            <person name="Mortensen U.H."/>
            <person name="Larsen T.O."/>
            <person name="Devries R.P."/>
            <person name="Grigoriev I.V."/>
            <person name="Machida M."/>
            <person name="Baker S.E."/>
            <person name="Andersen M.R."/>
        </authorList>
    </citation>
    <scope>NUCLEOTIDE SEQUENCE [LARGE SCALE GENOMIC DNA]</scope>
    <source>
        <strain evidence="1">IBT 14317</strain>
    </source>
</reference>
<dbReference type="Proteomes" id="UP000326877">
    <property type="component" value="Unassembled WGS sequence"/>
</dbReference>
<evidence type="ECO:0000313" key="1">
    <source>
        <dbReference type="EMBL" id="KAE8395719.1"/>
    </source>
</evidence>
<protein>
    <recommendedName>
        <fullName evidence="2">Tc1-like transposase DDE domain-containing protein</fullName>
    </recommendedName>
</protein>
<name>A0A5N7CPA5_PETAA</name>
<dbReference type="OrthoDB" id="4324149at2759"/>
<evidence type="ECO:0008006" key="2">
    <source>
        <dbReference type="Google" id="ProtNLM"/>
    </source>
</evidence>
<gene>
    <name evidence="1" type="ORF">BDV23DRAFT_144629</name>
</gene>
<proteinExistence type="predicted"/>
<organism evidence="1">
    <name type="scientific">Petromyces alliaceus</name>
    <name type="common">Aspergillus alliaceus</name>
    <dbReference type="NCBI Taxonomy" id="209559"/>
    <lineage>
        <taxon>Eukaryota</taxon>
        <taxon>Fungi</taxon>
        <taxon>Dikarya</taxon>
        <taxon>Ascomycota</taxon>
        <taxon>Pezizomycotina</taxon>
        <taxon>Eurotiomycetes</taxon>
        <taxon>Eurotiomycetidae</taxon>
        <taxon>Eurotiales</taxon>
        <taxon>Aspergillaceae</taxon>
        <taxon>Aspergillus</taxon>
        <taxon>Aspergillus subgen. Circumdati</taxon>
    </lineage>
</organism>
<sequence>MYKVRLKNIYNFDESGFQLDQGKPQRVITKHKRGAKSIPTGGIGETVTGVECMAADASIKFYHQLTANNIKKAATRCF</sequence>
<dbReference type="EMBL" id="ML735217">
    <property type="protein sequence ID" value="KAE8395719.1"/>
    <property type="molecule type" value="Genomic_DNA"/>
</dbReference>
<accession>A0A5N7CPA5</accession>